<name>B6WWB6_9BACT</name>
<gene>
    <name evidence="1" type="ORF">DESPIG_02384</name>
</gene>
<organism evidence="1 2">
    <name type="scientific">Desulfovibrio piger ATCC 29098</name>
    <dbReference type="NCBI Taxonomy" id="411464"/>
    <lineage>
        <taxon>Bacteria</taxon>
        <taxon>Pseudomonadati</taxon>
        <taxon>Thermodesulfobacteriota</taxon>
        <taxon>Desulfovibrionia</taxon>
        <taxon>Desulfovibrionales</taxon>
        <taxon>Desulfovibrionaceae</taxon>
        <taxon>Desulfovibrio</taxon>
    </lineage>
</organism>
<dbReference type="AlphaFoldDB" id="B6WWB6"/>
<dbReference type="RefSeq" id="WP_006007947.1">
    <property type="nucleotide sequence ID" value="NZ_DS996359.1"/>
</dbReference>
<evidence type="ECO:0000313" key="1">
    <source>
        <dbReference type="EMBL" id="EEB32774.1"/>
    </source>
</evidence>
<sequence>MRKKGTPSPATPGRVRPFQKAVRVTGSKTAAAVPCLDAGVKRNHPSQENAASQRSLPHTIRILRRFFLFIFCDTNAGINGEYAKTRSLSEDNFHKKSFMQSCEMIFLQNFLNIL</sequence>
<accession>B6WWB6</accession>
<reference evidence="1 2" key="2">
    <citation type="submission" date="2008-10" db="EMBL/GenBank/DDBJ databases">
        <authorList>
            <person name="Fulton L."/>
            <person name="Clifton S."/>
            <person name="Fulton B."/>
            <person name="Xu J."/>
            <person name="Minx P."/>
            <person name="Pepin K.H."/>
            <person name="Johnson M."/>
            <person name="Bhonagiri V."/>
            <person name="Nash W.E."/>
            <person name="Mardis E.R."/>
            <person name="Wilson R.K."/>
        </authorList>
    </citation>
    <scope>NUCLEOTIDE SEQUENCE [LARGE SCALE GENOMIC DNA]</scope>
    <source>
        <strain evidence="1 2">ATCC 29098</strain>
    </source>
</reference>
<proteinExistence type="predicted"/>
<protein>
    <submittedName>
        <fullName evidence="1">Uncharacterized protein</fullName>
    </submittedName>
</protein>
<dbReference type="EMBL" id="ABXU01000069">
    <property type="protein sequence ID" value="EEB32774.1"/>
    <property type="molecule type" value="Genomic_DNA"/>
</dbReference>
<reference evidence="1 2" key="1">
    <citation type="submission" date="2008-10" db="EMBL/GenBank/DDBJ databases">
        <title>Draft genome sequence of Desulvovibrio piger (ATCC 29098).</title>
        <authorList>
            <person name="Sudarsanam P."/>
            <person name="Ley R."/>
            <person name="Guruge J."/>
            <person name="Turnbaugh P.J."/>
            <person name="Mahowald M."/>
            <person name="Liep D."/>
            <person name="Gordon J."/>
        </authorList>
    </citation>
    <scope>NUCLEOTIDE SEQUENCE [LARGE SCALE GENOMIC DNA]</scope>
    <source>
        <strain evidence="1 2">ATCC 29098</strain>
    </source>
</reference>
<dbReference type="Proteomes" id="UP000003676">
    <property type="component" value="Unassembled WGS sequence"/>
</dbReference>
<comment type="caution">
    <text evidence="1">The sequence shown here is derived from an EMBL/GenBank/DDBJ whole genome shotgun (WGS) entry which is preliminary data.</text>
</comment>
<evidence type="ECO:0000313" key="2">
    <source>
        <dbReference type="Proteomes" id="UP000003676"/>
    </source>
</evidence>
<dbReference type="HOGENOM" id="CLU_2117083_0_0_7"/>